<dbReference type="AlphaFoldDB" id="S4NYM3"/>
<proteinExistence type="predicted"/>
<accession>S4NYM3</accession>
<dbReference type="EMBL" id="GAIX01008489">
    <property type="protein sequence ID" value="JAA84071.1"/>
    <property type="molecule type" value="Transcribed_RNA"/>
</dbReference>
<evidence type="ECO:0000313" key="2">
    <source>
        <dbReference type="EMBL" id="JAA84071.1"/>
    </source>
</evidence>
<feature type="transmembrane region" description="Helical" evidence="1">
    <location>
        <begin position="5"/>
        <end position="23"/>
    </location>
</feature>
<protein>
    <submittedName>
        <fullName evidence="2">Uncharacterized protein</fullName>
    </submittedName>
</protein>
<evidence type="ECO:0000256" key="1">
    <source>
        <dbReference type="SAM" id="Phobius"/>
    </source>
</evidence>
<keyword evidence="1" id="KW-0472">Membrane</keyword>
<name>S4NYM3_9NEOP</name>
<keyword evidence="1" id="KW-0812">Transmembrane</keyword>
<organism evidence="2">
    <name type="scientific">Pararge aegeria</name>
    <name type="common">speckled wood butterfly</name>
    <dbReference type="NCBI Taxonomy" id="116150"/>
    <lineage>
        <taxon>Eukaryota</taxon>
        <taxon>Metazoa</taxon>
        <taxon>Ecdysozoa</taxon>
        <taxon>Arthropoda</taxon>
        <taxon>Hexapoda</taxon>
        <taxon>Insecta</taxon>
        <taxon>Pterygota</taxon>
        <taxon>Neoptera</taxon>
        <taxon>Endopterygota</taxon>
        <taxon>Lepidoptera</taxon>
        <taxon>Glossata</taxon>
        <taxon>Ditrysia</taxon>
        <taxon>Papilionoidea</taxon>
        <taxon>Nymphalidae</taxon>
        <taxon>Satyrinae</taxon>
        <taxon>Satyrini</taxon>
        <taxon>Parargina</taxon>
        <taxon>Pararge</taxon>
    </lineage>
</organism>
<reference evidence="2" key="2">
    <citation type="submission" date="2013-05" db="EMBL/GenBank/DDBJ databases">
        <authorList>
            <person name="Carter J.-M."/>
            <person name="Baker S.C."/>
            <person name="Pink R."/>
            <person name="Carter D.R.F."/>
            <person name="Collins A."/>
            <person name="Tomlin J."/>
            <person name="Gibbs M."/>
            <person name="Breuker C.J."/>
        </authorList>
    </citation>
    <scope>NUCLEOTIDE SEQUENCE</scope>
    <source>
        <tissue evidence="2">Ovary</tissue>
    </source>
</reference>
<sequence length="81" mass="9397">MILYYFYYCVLYLCSTLYVQFAATRHGNHGMSSNGKWGTLPTPKQRLRFLSLILHEFTFVKIIDCNFANVVVTKIVQSIIV</sequence>
<reference evidence="2" key="1">
    <citation type="journal article" date="2013" name="BMC Genomics">
        <title>Unscrambling butterfly oogenesis.</title>
        <authorList>
            <person name="Carter J.M."/>
            <person name="Baker S.C."/>
            <person name="Pink R."/>
            <person name="Carter D.R."/>
            <person name="Collins A."/>
            <person name="Tomlin J."/>
            <person name="Gibbs M."/>
            <person name="Breuker C.J."/>
        </authorList>
    </citation>
    <scope>NUCLEOTIDE SEQUENCE</scope>
    <source>
        <tissue evidence="2">Ovary</tissue>
    </source>
</reference>
<keyword evidence="1" id="KW-1133">Transmembrane helix</keyword>